<feature type="signal peptide" evidence="1">
    <location>
        <begin position="1"/>
        <end position="20"/>
    </location>
</feature>
<dbReference type="OrthoDB" id="7260048at2"/>
<dbReference type="AlphaFoldDB" id="A0A5M6IN38"/>
<keyword evidence="3" id="KW-1185">Reference proteome</keyword>
<evidence type="ECO:0000313" key="2">
    <source>
        <dbReference type="EMBL" id="KAA5609673.1"/>
    </source>
</evidence>
<evidence type="ECO:0000313" key="3">
    <source>
        <dbReference type="Proteomes" id="UP000325255"/>
    </source>
</evidence>
<name>A0A5M6IN38_9PROT</name>
<dbReference type="Gene3D" id="3.40.50.620">
    <property type="entry name" value="HUPs"/>
    <property type="match status" value="1"/>
</dbReference>
<protein>
    <recommendedName>
        <fullName evidence="4">Phosphoadenosine phosphosulfate reductase family protein</fullName>
    </recommendedName>
</protein>
<keyword evidence="1" id="KW-0732">Signal</keyword>
<evidence type="ECO:0000256" key="1">
    <source>
        <dbReference type="SAM" id="SignalP"/>
    </source>
</evidence>
<dbReference type="InterPro" id="IPR014729">
    <property type="entry name" value="Rossmann-like_a/b/a_fold"/>
</dbReference>
<dbReference type="RefSeq" id="WP_150043308.1">
    <property type="nucleotide sequence ID" value="NZ_OW485608.1"/>
</dbReference>
<proteinExistence type="predicted"/>
<dbReference type="EMBL" id="VWPK01000046">
    <property type="protein sequence ID" value="KAA5609673.1"/>
    <property type="molecule type" value="Genomic_DNA"/>
</dbReference>
<comment type="caution">
    <text evidence="2">The sequence shown here is derived from an EMBL/GenBank/DDBJ whole genome shotgun (WGS) entry which is preliminary data.</text>
</comment>
<sequence length="252" mass="27951">MTARRIVAWFSAGAASAVAAKLTLSRFPDDEVVIARCIVANEDADNNRFAADCERWFGREIVNLSSLDYADCWEVWQKRRYLGGIQGAPCTVEMKKAPRQIFERDWDPHIQVFGFTAEEGGRAARFKAQNPEVRMANVLIDAGLSKGDCMGMLDRAGIKLPAQYARGFANNNCTTCVKARGRGYWALVRKCHPADFARMAALSRAIGWTPCRDGKGNPVWLDELPANYPPQDDSPAIECSIMCHLAEQDMAA</sequence>
<organism evidence="2 3">
    <name type="scientific">Rhodovastum atsumiense</name>
    <dbReference type="NCBI Taxonomy" id="504468"/>
    <lineage>
        <taxon>Bacteria</taxon>
        <taxon>Pseudomonadati</taxon>
        <taxon>Pseudomonadota</taxon>
        <taxon>Alphaproteobacteria</taxon>
        <taxon>Acetobacterales</taxon>
        <taxon>Acetobacteraceae</taxon>
        <taxon>Rhodovastum</taxon>
    </lineage>
</organism>
<evidence type="ECO:0008006" key="4">
    <source>
        <dbReference type="Google" id="ProtNLM"/>
    </source>
</evidence>
<dbReference type="Proteomes" id="UP000325255">
    <property type="component" value="Unassembled WGS sequence"/>
</dbReference>
<reference evidence="2 3" key="1">
    <citation type="submission" date="2019-09" db="EMBL/GenBank/DDBJ databases">
        <title>Genome sequence of Rhodovastum atsumiense, a diverse member of the Acetobacteraceae family of non-sulfur purple photosynthetic bacteria.</title>
        <authorList>
            <person name="Meyer T."/>
            <person name="Kyndt J."/>
        </authorList>
    </citation>
    <scope>NUCLEOTIDE SEQUENCE [LARGE SCALE GENOMIC DNA]</scope>
    <source>
        <strain evidence="2 3">DSM 21279</strain>
    </source>
</reference>
<gene>
    <name evidence="2" type="ORF">F1189_23215</name>
</gene>
<feature type="chain" id="PRO_5024424568" description="Phosphoadenosine phosphosulfate reductase family protein" evidence="1">
    <location>
        <begin position="21"/>
        <end position="252"/>
    </location>
</feature>
<accession>A0A5M6IN38</accession>